<feature type="domain" description="Nascent polypeptide-associated complex subunit alpha-like UBA" evidence="2">
    <location>
        <begin position="62"/>
        <end position="102"/>
    </location>
</feature>
<dbReference type="InterPro" id="IPR044034">
    <property type="entry name" value="NAC-like_UBA"/>
</dbReference>
<dbReference type="PANTHER" id="PTHR31184">
    <property type="entry name" value="HUNTINGTIN-INTERACTING PROTEIN K FAMILY MEMBER"/>
    <property type="match status" value="1"/>
</dbReference>
<dbReference type="WBParaSite" id="ACAC_0001164901-mRNA-1">
    <property type="protein sequence ID" value="ACAC_0001164901-mRNA-1"/>
    <property type="gene ID" value="ACAC_0001164901"/>
</dbReference>
<dbReference type="CDD" id="cd14361">
    <property type="entry name" value="UBA_HYPK"/>
    <property type="match status" value="1"/>
</dbReference>
<proteinExistence type="predicted"/>
<dbReference type="GO" id="GO:0050821">
    <property type="term" value="P:protein stabilization"/>
    <property type="evidence" value="ECO:0007669"/>
    <property type="project" value="TreeGrafter"/>
</dbReference>
<name>A0A0K0DJP0_ANGCA</name>
<evidence type="ECO:0000256" key="1">
    <source>
        <dbReference type="SAM" id="MobiDB-lite"/>
    </source>
</evidence>
<reference evidence="4" key="2">
    <citation type="submission" date="2017-02" db="UniProtKB">
        <authorList>
            <consortium name="WormBaseParasite"/>
        </authorList>
    </citation>
    <scope>IDENTIFICATION</scope>
</reference>
<reference evidence="3" key="1">
    <citation type="submission" date="2012-09" db="EMBL/GenBank/DDBJ databases">
        <authorList>
            <person name="Martin A.A."/>
        </authorList>
    </citation>
    <scope>NUCLEOTIDE SEQUENCE</scope>
</reference>
<sequence>MADKDDGLPDEDVKQNDKHNWGAADLEKVVNVVEEEKDDLRMSSDALGKIIANPQQPRQKIVNIKKDDLEMIMNELELPKSVVEKKLIEVNGDPIAAIKSFIGFDV</sequence>
<protein>
    <submittedName>
        <fullName evidence="4">HYPK_UBA domain-containing protein</fullName>
    </submittedName>
</protein>
<keyword evidence="3" id="KW-1185">Reference proteome</keyword>
<evidence type="ECO:0000313" key="3">
    <source>
        <dbReference type="Proteomes" id="UP000035642"/>
    </source>
</evidence>
<organism evidence="3 4">
    <name type="scientific">Angiostrongylus cantonensis</name>
    <name type="common">Rat lungworm</name>
    <dbReference type="NCBI Taxonomy" id="6313"/>
    <lineage>
        <taxon>Eukaryota</taxon>
        <taxon>Metazoa</taxon>
        <taxon>Ecdysozoa</taxon>
        <taxon>Nematoda</taxon>
        <taxon>Chromadorea</taxon>
        <taxon>Rhabditida</taxon>
        <taxon>Rhabditina</taxon>
        <taxon>Rhabditomorpha</taxon>
        <taxon>Strongyloidea</taxon>
        <taxon>Metastrongylidae</taxon>
        <taxon>Angiostrongylus</taxon>
    </lineage>
</organism>
<evidence type="ECO:0000313" key="4">
    <source>
        <dbReference type="WBParaSite" id="ACAC_0001164901-mRNA-1"/>
    </source>
</evidence>
<dbReference type="STRING" id="6313.A0A0K0DJP0"/>
<accession>A0A0K0DJP0</accession>
<dbReference type="Pfam" id="PF19026">
    <property type="entry name" value="UBA_HYPK"/>
    <property type="match status" value="1"/>
</dbReference>
<feature type="region of interest" description="Disordered" evidence="1">
    <location>
        <begin position="1"/>
        <end position="20"/>
    </location>
</feature>
<dbReference type="GO" id="GO:0043066">
    <property type="term" value="P:negative regulation of apoptotic process"/>
    <property type="evidence" value="ECO:0007669"/>
    <property type="project" value="TreeGrafter"/>
</dbReference>
<dbReference type="Proteomes" id="UP000035642">
    <property type="component" value="Unassembled WGS sequence"/>
</dbReference>
<dbReference type="InterPro" id="IPR038922">
    <property type="entry name" value="HYPK_UBA"/>
</dbReference>
<dbReference type="PANTHER" id="PTHR31184:SF2">
    <property type="entry name" value="HUNTINGTIN-INTERACTING PROTEIN K"/>
    <property type="match status" value="1"/>
</dbReference>
<evidence type="ECO:0000259" key="2">
    <source>
        <dbReference type="Pfam" id="PF19026"/>
    </source>
</evidence>
<dbReference type="AlphaFoldDB" id="A0A0K0DJP0"/>
<dbReference type="InterPro" id="IPR052617">
    <property type="entry name" value="Huntingtin-int_K"/>
</dbReference>